<feature type="domain" description="Bacterial CdiA-CT RNAse A" evidence="1">
    <location>
        <begin position="70"/>
        <end position="174"/>
    </location>
</feature>
<dbReference type="RefSeq" id="WP_206369417.1">
    <property type="nucleotide sequence ID" value="NZ_CAWPTM010000123.1"/>
</dbReference>
<keyword evidence="3" id="KW-1185">Reference proteome</keyword>
<name>A0ABS3A2F2_9VIBR</name>
<dbReference type="Pfam" id="PF18431">
    <property type="entry name" value="RNAse_A_bac"/>
    <property type="match status" value="1"/>
</dbReference>
<dbReference type="Proteomes" id="UP000779070">
    <property type="component" value="Unassembled WGS sequence"/>
</dbReference>
<reference evidence="2 3" key="1">
    <citation type="submission" date="2021-02" db="EMBL/GenBank/DDBJ databases">
        <title>Draft Genome Sequences of 5 Vibrio neptunius Strains Isolated From of Bivalve Hatcheries.</title>
        <authorList>
            <person name="Galvis F."/>
            <person name="Barja J.L."/>
            <person name="Lemos M.L."/>
            <person name="Balado M."/>
        </authorList>
    </citation>
    <scope>NUCLEOTIDE SEQUENCE [LARGE SCALE GENOMIC DNA]</scope>
    <source>
        <strain evidence="2 3">PP-145.98</strain>
    </source>
</reference>
<evidence type="ECO:0000313" key="2">
    <source>
        <dbReference type="EMBL" id="MBN3577373.1"/>
    </source>
</evidence>
<dbReference type="InterPro" id="IPR041436">
    <property type="entry name" value="RNAse_A_bac"/>
</dbReference>
<accession>A0ABS3A2F2</accession>
<evidence type="ECO:0000259" key="1">
    <source>
        <dbReference type="Pfam" id="PF18431"/>
    </source>
</evidence>
<comment type="caution">
    <text evidence="2">The sequence shown here is derived from an EMBL/GenBank/DDBJ whole genome shotgun (WGS) entry which is preliminary data.</text>
</comment>
<proteinExistence type="predicted"/>
<dbReference type="EMBL" id="JAFHLB010000006">
    <property type="protein sequence ID" value="MBN3577373.1"/>
    <property type="molecule type" value="Genomic_DNA"/>
</dbReference>
<evidence type="ECO:0000313" key="3">
    <source>
        <dbReference type="Proteomes" id="UP000779070"/>
    </source>
</evidence>
<gene>
    <name evidence="2" type="ORF">JYA62_06765</name>
</gene>
<protein>
    <recommendedName>
        <fullName evidence="1">Bacterial CdiA-CT RNAse A domain-containing protein</fullName>
    </recommendedName>
</protein>
<sequence length="176" mass="19424">MYAQVEKTKENNCRAVAKLSTLGRSMNQRTNSKNPRFKVFQRFSMNGIVPESNNGGPVPFNLQDEENAHGHTLERHVNLTPEDAAARAWAKNGNVGRFSNLASATSTVRNILTAHHNDITNLNVNQRGVYDGLIAHHGNATVYEPDGDTHMTNTARVVVQCIAPNTYNLITAFPIN</sequence>
<organism evidence="2 3">
    <name type="scientific">Vibrio neptunius</name>
    <dbReference type="NCBI Taxonomy" id="170651"/>
    <lineage>
        <taxon>Bacteria</taxon>
        <taxon>Pseudomonadati</taxon>
        <taxon>Pseudomonadota</taxon>
        <taxon>Gammaproteobacteria</taxon>
        <taxon>Vibrionales</taxon>
        <taxon>Vibrionaceae</taxon>
        <taxon>Vibrio</taxon>
    </lineage>
</organism>